<proteinExistence type="predicted"/>
<evidence type="ECO:0000259" key="7">
    <source>
        <dbReference type="PROSITE" id="PS51900"/>
    </source>
</evidence>
<dbReference type="PROSITE" id="PS51898">
    <property type="entry name" value="TYR_RECOMBINASE"/>
    <property type="match status" value="1"/>
</dbReference>
<keyword evidence="1" id="KW-0229">DNA integration</keyword>
<dbReference type="Gene3D" id="1.10.443.10">
    <property type="entry name" value="Intergrase catalytic core"/>
    <property type="match status" value="1"/>
</dbReference>
<organism evidence="8 9">
    <name type="scientific">Yinghuangia aomiensis</name>
    <dbReference type="NCBI Taxonomy" id="676205"/>
    <lineage>
        <taxon>Bacteria</taxon>
        <taxon>Bacillati</taxon>
        <taxon>Actinomycetota</taxon>
        <taxon>Actinomycetes</taxon>
        <taxon>Kitasatosporales</taxon>
        <taxon>Streptomycetaceae</taxon>
        <taxon>Yinghuangia</taxon>
    </lineage>
</organism>
<evidence type="ECO:0000256" key="5">
    <source>
        <dbReference type="SAM" id="MobiDB-lite"/>
    </source>
</evidence>
<dbReference type="InterPro" id="IPR013762">
    <property type="entry name" value="Integrase-like_cat_sf"/>
</dbReference>
<dbReference type="PANTHER" id="PTHR30349:SF91">
    <property type="entry name" value="INTA PROTEIN"/>
    <property type="match status" value="1"/>
</dbReference>
<name>A0ABP9GTK3_9ACTN</name>
<dbReference type="CDD" id="cd01189">
    <property type="entry name" value="INT_ICEBs1_C_like"/>
    <property type="match status" value="1"/>
</dbReference>
<evidence type="ECO:0000313" key="8">
    <source>
        <dbReference type="EMBL" id="GAA4952389.1"/>
    </source>
</evidence>
<feature type="compositionally biased region" description="Low complexity" evidence="5">
    <location>
        <begin position="510"/>
        <end position="531"/>
    </location>
</feature>
<feature type="region of interest" description="Disordered" evidence="5">
    <location>
        <begin position="510"/>
        <end position="539"/>
    </location>
</feature>
<evidence type="ECO:0000256" key="4">
    <source>
        <dbReference type="PROSITE-ProRule" id="PRU01248"/>
    </source>
</evidence>
<dbReference type="Pfam" id="PF14659">
    <property type="entry name" value="Phage_int_SAM_3"/>
    <property type="match status" value="1"/>
</dbReference>
<keyword evidence="3" id="KW-0233">DNA recombination</keyword>
<keyword evidence="2 4" id="KW-0238">DNA-binding</keyword>
<feature type="domain" description="Core-binding (CB)" evidence="7">
    <location>
        <begin position="142"/>
        <end position="269"/>
    </location>
</feature>
<protein>
    <submittedName>
        <fullName evidence="8">Tyrosine-type recombinase/integrase</fullName>
    </submittedName>
</protein>
<dbReference type="InterPro" id="IPR050090">
    <property type="entry name" value="Tyrosine_recombinase_XerCD"/>
</dbReference>
<dbReference type="Gene3D" id="1.10.150.130">
    <property type="match status" value="1"/>
</dbReference>
<dbReference type="InterPro" id="IPR002104">
    <property type="entry name" value="Integrase_catalytic"/>
</dbReference>
<evidence type="ECO:0000256" key="1">
    <source>
        <dbReference type="ARBA" id="ARBA00022908"/>
    </source>
</evidence>
<feature type="domain" description="Tyr recombinase" evidence="6">
    <location>
        <begin position="311"/>
        <end position="508"/>
    </location>
</feature>
<dbReference type="EMBL" id="BAABHS010000003">
    <property type="protein sequence ID" value="GAA4952389.1"/>
    <property type="molecule type" value="Genomic_DNA"/>
</dbReference>
<gene>
    <name evidence="8" type="ORF">GCM10023205_11960</name>
</gene>
<evidence type="ECO:0000259" key="6">
    <source>
        <dbReference type="PROSITE" id="PS51898"/>
    </source>
</evidence>
<evidence type="ECO:0000256" key="2">
    <source>
        <dbReference type="ARBA" id="ARBA00023125"/>
    </source>
</evidence>
<dbReference type="RefSeq" id="WP_425584831.1">
    <property type="nucleotide sequence ID" value="NZ_BAABHS010000003.1"/>
</dbReference>
<dbReference type="InterPro" id="IPR044068">
    <property type="entry name" value="CB"/>
</dbReference>
<dbReference type="SUPFAM" id="SSF56349">
    <property type="entry name" value="DNA breaking-rejoining enzymes"/>
    <property type="match status" value="1"/>
</dbReference>
<dbReference type="Pfam" id="PF00589">
    <property type="entry name" value="Phage_integrase"/>
    <property type="match status" value="1"/>
</dbReference>
<reference evidence="9" key="1">
    <citation type="journal article" date="2019" name="Int. J. Syst. Evol. Microbiol.">
        <title>The Global Catalogue of Microorganisms (GCM) 10K type strain sequencing project: providing services to taxonomists for standard genome sequencing and annotation.</title>
        <authorList>
            <consortium name="The Broad Institute Genomics Platform"/>
            <consortium name="The Broad Institute Genome Sequencing Center for Infectious Disease"/>
            <person name="Wu L."/>
            <person name="Ma J."/>
        </authorList>
    </citation>
    <scope>NUCLEOTIDE SEQUENCE [LARGE SCALE GENOMIC DNA]</scope>
    <source>
        <strain evidence="9">JCM 17986</strain>
    </source>
</reference>
<dbReference type="InterPro" id="IPR011010">
    <property type="entry name" value="DNA_brk_join_enz"/>
</dbReference>
<dbReference type="InterPro" id="IPR010998">
    <property type="entry name" value="Integrase_recombinase_N"/>
</dbReference>
<dbReference type="PROSITE" id="PS51900">
    <property type="entry name" value="CB"/>
    <property type="match status" value="1"/>
</dbReference>
<dbReference type="PANTHER" id="PTHR30349">
    <property type="entry name" value="PHAGE INTEGRASE-RELATED"/>
    <property type="match status" value="1"/>
</dbReference>
<sequence length="557" mass="61669">MLRTTPSGNSPVFSPNERAYVKGSTTRRCGCRNPETGQKFGSACPKLGQRGHGRWAVRQELPADAEGNRRQFRRQGFDTGPKAQAVLDHVRALLAIPDADDEEGRRATGDLLERISAEGSELPDLEETTRRFRAGADITRRSTVGEWLDEWIAGKKGSAATLKNYEIDIRKHLKPRIGHVRLDRLRVKHLSEMFQAIADRNEEIVANNLLRRQAVAELEEIPWKGADARSRRKALKARIAAMPPFERVVNPTTRQRIRATLRGALNAAIAQQIITFNPAAHVEMDPAKRPKPVLWTAAHVDRWRATGERPSPVMVWTPEQTGQFLDFVAEDRLYALWHLIAFRGLRRGEACGIRKGDLDMDARTLSVAKQLIVDGWTVVESDPKSDSGIRTIALDAESVSVCRSHLARQSKERLKWGGAWEDTGRLFAKEDGSWLHPGWVSERFEKLVVDSGLPPIRLHDLRHGAATLMLAGGADMKVVQDTLGHATIVLTADTYTSVLPEVARAAAENAARLVPRGRTTPPGHTTGTPAPNNKEAPQSKVIDFGAYPQFSGGTSSF</sequence>
<keyword evidence="9" id="KW-1185">Reference proteome</keyword>
<evidence type="ECO:0000313" key="9">
    <source>
        <dbReference type="Proteomes" id="UP001500466"/>
    </source>
</evidence>
<comment type="caution">
    <text evidence="8">The sequence shown here is derived from an EMBL/GenBank/DDBJ whole genome shotgun (WGS) entry which is preliminary data.</text>
</comment>
<accession>A0ABP9GTK3</accession>
<dbReference type="InterPro" id="IPR004107">
    <property type="entry name" value="Integrase_SAM-like_N"/>
</dbReference>
<evidence type="ECO:0000256" key="3">
    <source>
        <dbReference type="ARBA" id="ARBA00023172"/>
    </source>
</evidence>
<dbReference type="Proteomes" id="UP001500466">
    <property type="component" value="Unassembled WGS sequence"/>
</dbReference>